<feature type="transmembrane region" description="Helical" evidence="1">
    <location>
        <begin position="31"/>
        <end position="48"/>
    </location>
</feature>
<keyword evidence="1" id="KW-1133">Transmembrane helix</keyword>
<dbReference type="PROSITE" id="PS51257">
    <property type="entry name" value="PROKAR_LIPOPROTEIN"/>
    <property type="match status" value="1"/>
</dbReference>
<proteinExistence type="predicted"/>
<name>A0ABV8KW40_9ACTN</name>
<evidence type="ECO:0000256" key="1">
    <source>
        <dbReference type="SAM" id="Phobius"/>
    </source>
</evidence>
<dbReference type="RefSeq" id="WP_377552809.1">
    <property type="nucleotide sequence ID" value="NZ_JBHSBN010000041.1"/>
</dbReference>
<reference evidence="3" key="1">
    <citation type="journal article" date="2019" name="Int. J. Syst. Evol. Microbiol.">
        <title>The Global Catalogue of Microorganisms (GCM) 10K type strain sequencing project: providing services to taxonomists for standard genome sequencing and annotation.</title>
        <authorList>
            <consortium name="The Broad Institute Genomics Platform"/>
            <consortium name="The Broad Institute Genome Sequencing Center for Infectious Disease"/>
            <person name="Wu L."/>
            <person name="Ma J."/>
        </authorList>
    </citation>
    <scope>NUCLEOTIDE SEQUENCE [LARGE SCALE GENOMIC DNA]</scope>
    <source>
        <strain evidence="3">2902at01</strain>
    </source>
</reference>
<evidence type="ECO:0000313" key="3">
    <source>
        <dbReference type="Proteomes" id="UP001595868"/>
    </source>
</evidence>
<accession>A0ABV8KW40</accession>
<organism evidence="2 3">
    <name type="scientific">Micromonospora zhanjiangensis</name>
    <dbReference type="NCBI Taxonomy" id="1522057"/>
    <lineage>
        <taxon>Bacteria</taxon>
        <taxon>Bacillati</taxon>
        <taxon>Actinomycetota</taxon>
        <taxon>Actinomycetes</taxon>
        <taxon>Micromonosporales</taxon>
        <taxon>Micromonosporaceae</taxon>
        <taxon>Micromonospora</taxon>
    </lineage>
</organism>
<sequence length="56" mass="6169">MEARVRILYLIALLALIVLGVIVNLPVWQAALVGCAVMLPVAAIDLWTTRRRRAQG</sequence>
<keyword evidence="1" id="KW-0472">Membrane</keyword>
<dbReference type="Proteomes" id="UP001595868">
    <property type="component" value="Unassembled WGS sequence"/>
</dbReference>
<dbReference type="EMBL" id="JBHSBN010000041">
    <property type="protein sequence ID" value="MFC4110419.1"/>
    <property type="molecule type" value="Genomic_DNA"/>
</dbReference>
<comment type="caution">
    <text evidence="2">The sequence shown here is derived from an EMBL/GenBank/DDBJ whole genome shotgun (WGS) entry which is preliminary data.</text>
</comment>
<keyword evidence="1" id="KW-0812">Transmembrane</keyword>
<gene>
    <name evidence="2" type="ORF">ACFOX0_31430</name>
</gene>
<feature type="transmembrane region" description="Helical" evidence="1">
    <location>
        <begin position="7"/>
        <end position="25"/>
    </location>
</feature>
<evidence type="ECO:0000313" key="2">
    <source>
        <dbReference type="EMBL" id="MFC4110419.1"/>
    </source>
</evidence>
<keyword evidence="3" id="KW-1185">Reference proteome</keyword>
<protein>
    <submittedName>
        <fullName evidence="2">Uncharacterized protein</fullName>
    </submittedName>
</protein>